<protein>
    <submittedName>
        <fullName evidence="2">DUF6134 family protein</fullName>
    </submittedName>
</protein>
<comment type="caution">
    <text evidence="2">The sequence shown here is derived from an EMBL/GenBank/DDBJ whole genome shotgun (WGS) entry which is preliminary data.</text>
</comment>
<keyword evidence="3" id="KW-1185">Reference proteome</keyword>
<sequence length="206" mass="23432">MEEVAVKLKKITLFLVLVLFFSQKGSAQTAESAKYEIVVLGMKIGNMVAQKVSHSDSLLYKVDSQVKFWFFGNVELKFNTRSHFLGGKLVKARSDSKTNRGDFSSKIDWKGNHYAVNAASYEYENERPLKGPYAWSSAKMFFHEPTDREIFLSEVYGVTGPIKKIGPGAYEITVDGNTNRYYYEGGKLEKIILENAIKNYQVRLIK</sequence>
<gene>
    <name evidence="2" type="ORF">ACFPIK_03145</name>
</gene>
<accession>A0ABW0BSD3</accession>
<dbReference type="InterPro" id="IPR045767">
    <property type="entry name" value="DUF6134"/>
</dbReference>
<name>A0ABW0BSD3_9BACT</name>
<evidence type="ECO:0000313" key="2">
    <source>
        <dbReference type="EMBL" id="MFC5190749.1"/>
    </source>
</evidence>
<dbReference type="Pfam" id="PF19630">
    <property type="entry name" value="DUF6134"/>
    <property type="match status" value="1"/>
</dbReference>
<dbReference type="EMBL" id="JBHSKS010000002">
    <property type="protein sequence ID" value="MFC5190749.1"/>
    <property type="molecule type" value="Genomic_DNA"/>
</dbReference>
<dbReference type="Proteomes" id="UP001596163">
    <property type="component" value="Unassembled WGS sequence"/>
</dbReference>
<reference evidence="3" key="1">
    <citation type="journal article" date="2019" name="Int. J. Syst. Evol. Microbiol.">
        <title>The Global Catalogue of Microorganisms (GCM) 10K type strain sequencing project: providing services to taxonomists for standard genome sequencing and annotation.</title>
        <authorList>
            <consortium name="The Broad Institute Genomics Platform"/>
            <consortium name="The Broad Institute Genome Sequencing Center for Infectious Disease"/>
            <person name="Wu L."/>
            <person name="Ma J."/>
        </authorList>
    </citation>
    <scope>NUCLEOTIDE SEQUENCE [LARGE SCALE GENOMIC DNA]</scope>
    <source>
        <strain evidence="3">CGMCC 1.7030</strain>
    </source>
</reference>
<feature type="chain" id="PRO_5047500592" evidence="1">
    <location>
        <begin position="28"/>
        <end position="206"/>
    </location>
</feature>
<proteinExistence type="predicted"/>
<keyword evidence="1" id="KW-0732">Signal</keyword>
<feature type="signal peptide" evidence="1">
    <location>
        <begin position="1"/>
        <end position="27"/>
    </location>
</feature>
<evidence type="ECO:0000256" key="1">
    <source>
        <dbReference type="SAM" id="SignalP"/>
    </source>
</evidence>
<dbReference type="RefSeq" id="WP_377912131.1">
    <property type="nucleotide sequence ID" value="NZ_JBHSKS010000002.1"/>
</dbReference>
<organism evidence="2 3">
    <name type="scientific">Algoriphagus aquatilis</name>
    <dbReference type="NCBI Taxonomy" id="490186"/>
    <lineage>
        <taxon>Bacteria</taxon>
        <taxon>Pseudomonadati</taxon>
        <taxon>Bacteroidota</taxon>
        <taxon>Cytophagia</taxon>
        <taxon>Cytophagales</taxon>
        <taxon>Cyclobacteriaceae</taxon>
        <taxon>Algoriphagus</taxon>
    </lineage>
</organism>
<evidence type="ECO:0000313" key="3">
    <source>
        <dbReference type="Proteomes" id="UP001596163"/>
    </source>
</evidence>